<keyword evidence="6 8" id="KW-1133">Transmembrane helix</keyword>
<dbReference type="Pfam" id="PF03845">
    <property type="entry name" value="Spore_permease"/>
    <property type="match status" value="1"/>
</dbReference>
<sequence>MKYVENNRISHRQLYHQIILSFLAPLLICIPGYNGEQGMSGTVGIMAAVLILLLYVFFLMRTSYCYADPVKIMGKLKGSLLGSFFLIYLIMTGVYILSLIEQIVPVWAVSGIATGWLIFWAVAVCAYGADQGMQRRGRMAGVSGGIFLFVIILMLLLCIGQGNAEYLKEMLQESRLWGKEIVYSTYDMVCAFSGISLLPFVLPNVEKRGNSGKIVTSAILTVSGILLLILFILPSVLGWGRIQKELYPVLPLMAGADLPGNVLARFDVLWIGFLLYGLFFALGSCFHYGIRILDTVHLRSGKYWLPIVIYAFSFVRIDDRGIADFYKMYLGTFFVPGLVLIQICLLFRGQKKRRKKTASAVAVLMVFILSCTGCAGIEPEKRMYPLAMGVDVSEGEYILTYAMPDLPRATGQGKEEEDGNQTLQVRGKSFEEIKNRYERSQEKYLDIGHLQILILSQDLTETDMWKDFFEYLREEPLAGENIYVFQTQEPEKLLGWKEGGTSVGEYITGLMENRMDREQKNGVTLRQVYYQWYQNGTLKKLPKITLSEDQIQVWLE</sequence>
<feature type="domain" description="Spore germination protein N-terminal" evidence="9">
    <location>
        <begin position="378"/>
        <end position="537"/>
    </location>
</feature>
<feature type="transmembrane region" description="Helical" evidence="8">
    <location>
        <begin position="301"/>
        <end position="317"/>
    </location>
</feature>
<evidence type="ECO:0000256" key="5">
    <source>
        <dbReference type="ARBA" id="ARBA00022692"/>
    </source>
</evidence>
<name>A0A174ESR2_9FIRM</name>
<organism evidence="10 11">
    <name type="scientific">Blautia obeum</name>
    <dbReference type="NCBI Taxonomy" id="40520"/>
    <lineage>
        <taxon>Bacteria</taxon>
        <taxon>Bacillati</taxon>
        <taxon>Bacillota</taxon>
        <taxon>Clostridia</taxon>
        <taxon>Lachnospirales</taxon>
        <taxon>Lachnospiraceae</taxon>
        <taxon>Blautia</taxon>
    </lineage>
</organism>
<protein>
    <submittedName>
        <fullName evidence="10">Spore germination protein (Amino acid permease)</fullName>
    </submittedName>
</protein>
<evidence type="ECO:0000256" key="6">
    <source>
        <dbReference type="ARBA" id="ARBA00022989"/>
    </source>
</evidence>
<keyword evidence="7 8" id="KW-0472">Membrane</keyword>
<evidence type="ECO:0000256" key="8">
    <source>
        <dbReference type="SAM" id="Phobius"/>
    </source>
</evidence>
<gene>
    <name evidence="10" type="ORF">ERS852394_02126</name>
</gene>
<evidence type="ECO:0000313" key="10">
    <source>
        <dbReference type="EMBL" id="CUO40983.1"/>
    </source>
</evidence>
<evidence type="ECO:0000256" key="3">
    <source>
        <dbReference type="ARBA" id="ARBA00022448"/>
    </source>
</evidence>
<dbReference type="AlphaFoldDB" id="A0A174ESR2"/>
<feature type="transmembrane region" description="Helical" evidence="8">
    <location>
        <begin position="106"/>
        <end position="129"/>
    </location>
</feature>
<feature type="transmembrane region" description="Helical" evidence="8">
    <location>
        <begin position="329"/>
        <end position="347"/>
    </location>
</feature>
<feature type="transmembrane region" description="Helical" evidence="8">
    <location>
        <begin position="14"/>
        <end position="33"/>
    </location>
</feature>
<dbReference type="GO" id="GO:0009847">
    <property type="term" value="P:spore germination"/>
    <property type="evidence" value="ECO:0007669"/>
    <property type="project" value="InterPro"/>
</dbReference>
<feature type="transmembrane region" description="Helical" evidence="8">
    <location>
        <begin position="141"/>
        <end position="162"/>
    </location>
</feature>
<comment type="subcellular location">
    <subcellularLocation>
        <location evidence="1">Membrane</location>
        <topology evidence="1">Multi-pass membrane protein</topology>
    </subcellularLocation>
</comment>
<feature type="transmembrane region" description="Helical" evidence="8">
    <location>
        <begin position="268"/>
        <end position="289"/>
    </location>
</feature>
<dbReference type="InterPro" id="IPR004761">
    <property type="entry name" value="Spore_GerAB"/>
</dbReference>
<dbReference type="InterPro" id="IPR057336">
    <property type="entry name" value="GerAC_N"/>
</dbReference>
<feature type="transmembrane region" description="Helical" evidence="8">
    <location>
        <begin position="39"/>
        <end position="59"/>
    </location>
</feature>
<keyword evidence="5 8" id="KW-0812">Transmembrane</keyword>
<dbReference type="GO" id="GO:0016020">
    <property type="term" value="C:membrane"/>
    <property type="evidence" value="ECO:0007669"/>
    <property type="project" value="UniProtKB-SubCell"/>
</dbReference>
<dbReference type="Pfam" id="PF25198">
    <property type="entry name" value="Spore_GerAC_N"/>
    <property type="match status" value="1"/>
</dbReference>
<evidence type="ECO:0000256" key="2">
    <source>
        <dbReference type="ARBA" id="ARBA00007998"/>
    </source>
</evidence>
<evidence type="ECO:0000259" key="9">
    <source>
        <dbReference type="Pfam" id="PF25198"/>
    </source>
</evidence>
<keyword evidence="4" id="KW-0309">Germination</keyword>
<reference evidence="10 11" key="1">
    <citation type="submission" date="2015-09" db="EMBL/GenBank/DDBJ databases">
        <authorList>
            <consortium name="Pathogen Informatics"/>
        </authorList>
    </citation>
    <scope>NUCLEOTIDE SEQUENCE [LARGE SCALE GENOMIC DNA]</scope>
    <source>
        <strain evidence="10 11">2789STDY5608837</strain>
    </source>
</reference>
<comment type="similarity">
    <text evidence="2">Belongs to the amino acid-polyamine-organocation (APC) superfamily. Spore germination protein (SGP) (TC 2.A.3.9) family.</text>
</comment>
<dbReference type="RefSeq" id="WP_055066253.1">
    <property type="nucleotide sequence ID" value="NZ_CYZD01000010.1"/>
</dbReference>
<evidence type="ECO:0000256" key="4">
    <source>
        <dbReference type="ARBA" id="ARBA00022544"/>
    </source>
</evidence>
<dbReference type="PANTHER" id="PTHR34975:SF2">
    <property type="entry name" value="SPORE GERMINATION PROTEIN A2"/>
    <property type="match status" value="1"/>
</dbReference>
<proteinExistence type="inferred from homology"/>
<evidence type="ECO:0000313" key="11">
    <source>
        <dbReference type="Proteomes" id="UP000095409"/>
    </source>
</evidence>
<keyword evidence="3" id="KW-0813">Transport</keyword>
<evidence type="ECO:0000256" key="1">
    <source>
        <dbReference type="ARBA" id="ARBA00004141"/>
    </source>
</evidence>
<accession>A0A174ESR2</accession>
<dbReference type="EMBL" id="CYZD01000010">
    <property type="protein sequence ID" value="CUO40983.1"/>
    <property type="molecule type" value="Genomic_DNA"/>
</dbReference>
<feature type="transmembrane region" description="Helical" evidence="8">
    <location>
        <begin position="182"/>
        <end position="202"/>
    </location>
</feature>
<dbReference type="Proteomes" id="UP000095409">
    <property type="component" value="Unassembled WGS sequence"/>
</dbReference>
<feature type="transmembrane region" description="Helical" evidence="8">
    <location>
        <begin position="80"/>
        <end position="100"/>
    </location>
</feature>
<evidence type="ECO:0000256" key="7">
    <source>
        <dbReference type="ARBA" id="ARBA00023136"/>
    </source>
</evidence>
<dbReference type="PANTHER" id="PTHR34975">
    <property type="entry name" value="SPORE GERMINATION PROTEIN A2"/>
    <property type="match status" value="1"/>
</dbReference>
<feature type="transmembrane region" description="Helical" evidence="8">
    <location>
        <begin position="214"/>
        <end position="237"/>
    </location>
</feature>
<feature type="transmembrane region" description="Helical" evidence="8">
    <location>
        <begin position="359"/>
        <end position="378"/>
    </location>
</feature>